<evidence type="ECO:0000313" key="1">
    <source>
        <dbReference type="EMBL" id="EEX93772.1"/>
    </source>
</evidence>
<sequence>MVWEFDAMTSAYMLDGEDLSKPETLKNLAHDVINNMLNHHYFTYFYQGDQPIKYRVAVDPVMTFKRGKITLNFDLPLSKPIPANTENLKLLIFDPSYFVDMSWITTHSIGFHGGLDCELELLKPNPTPAQMAYAMALPIDADPDDQLGQLFTETLYFECTTDE</sequence>
<dbReference type="EMBL" id="AFWH01000021">
    <property type="protein sequence ID" value="EGU50780.1"/>
    <property type="molecule type" value="Genomic_DNA"/>
</dbReference>
<dbReference type="eggNOG" id="COG3683">
    <property type="taxonomic scope" value="Bacteria"/>
</dbReference>
<dbReference type="EMBL" id="ACZV01000004">
    <property type="protein sequence ID" value="EEX93772.1"/>
    <property type="molecule type" value="Genomic_DNA"/>
</dbReference>
<evidence type="ECO:0000313" key="2">
    <source>
        <dbReference type="EMBL" id="EGU50780.1"/>
    </source>
</evidence>
<dbReference type="STRING" id="675816.VIA_000929"/>
<dbReference type="InterPro" id="IPR010412">
    <property type="entry name" value="DUF1007"/>
</dbReference>
<gene>
    <name evidence="1" type="ORF">VIA_000929</name>
    <name evidence="2" type="ORF">VIOR3934_00245</name>
</gene>
<protein>
    <submittedName>
        <fullName evidence="2">Uncharacterized protein</fullName>
    </submittedName>
</protein>
<accession>C9QGI3</accession>
<name>C9QGI3_VIBOR</name>
<dbReference type="Proteomes" id="UP000002817">
    <property type="component" value="Unassembled WGS sequence"/>
</dbReference>
<reference evidence="1 4" key="1">
    <citation type="submission" date="2009-10" db="EMBL/GenBank/DDBJ databases">
        <authorList>
            <consortium name="Los Alamos National Laboratory (LANL)"/>
            <consortium name="National Microbial Pathogen Data Resource (NMPDR)"/>
            <person name="Munk A.C."/>
            <person name="Chertkov O."/>
            <person name="Tapia R."/>
            <person name="Green L."/>
            <person name="Rogers Y."/>
            <person name="Detter J.C."/>
            <person name="Bruce D."/>
            <person name="Brettin T.S."/>
            <person name="Colwell R.R."/>
            <person name="Huq A."/>
            <person name="Grim C.J."/>
            <person name="Hasan N.A."/>
            <person name="Bartels D."/>
            <person name="Vonstein V."/>
        </authorList>
    </citation>
    <scope>NUCLEOTIDE SEQUENCE [LARGE SCALE GENOMIC DNA]</scope>
    <source>
        <strain evidence="1 4">CIP 102891</strain>
    </source>
</reference>
<evidence type="ECO:0000313" key="4">
    <source>
        <dbReference type="Proteomes" id="UP000003515"/>
    </source>
</evidence>
<proteinExistence type="predicted"/>
<dbReference type="PATRIC" id="fig|675816.5.peg.1861"/>
<reference evidence="2 3" key="3">
    <citation type="journal article" date="2012" name="Int. J. Syst. Evol. Microbiol.">
        <title>Vibrio caribbeanicus sp. nov., isolated from the marine sponge Scleritoderma cyanea.</title>
        <authorList>
            <person name="Hoffmann M."/>
            <person name="Monday S.R."/>
            <person name="Allard M.W."/>
            <person name="Strain E.A."/>
            <person name="Whittaker P."/>
            <person name="Naum M."/>
            <person name="McCarthy P.J."/>
            <person name="Lopez J.V."/>
            <person name="Fischer M."/>
            <person name="Brown E.W."/>
        </authorList>
    </citation>
    <scope>NUCLEOTIDE SEQUENCE [LARGE SCALE GENOMIC DNA]</scope>
    <source>
        <strain evidence="2">CIP 102891</strain>
        <strain evidence="3">CIP 102891 / ATCC 33934</strain>
    </source>
</reference>
<keyword evidence="4" id="KW-1185">Reference proteome</keyword>
<organism evidence="2 3">
    <name type="scientific">Vibrio orientalis CIP 102891 = ATCC 33934</name>
    <dbReference type="NCBI Taxonomy" id="675816"/>
    <lineage>
        <taxon>Bacteria</taxon>
        <taxon>Pseudomonadati</taxon>
        <taxon>Pseudomonadota</taxon>
        <taxon>Gammaproteobacteria</taxon>
        <taxon>Vibrionales</taxon>
        <taxon>Vibrionaceae</taxon>
        <taxon>Vibrio</taxon>
        <taxon>Vibrio oreintalis group</taxon>
    </lineage>
</organism>
<evidence type="ECO:0000313" key="3">
    <source>
        <dbReference type="Proteomes" id="UP000002817"/>
    </source>
</evidence>
<dbReference type="Proteomes" id="UP000003515">
    <property type="component" value="Unassembled WGS sequence"/>
</dbReference>
<dbReference type="AlphaFoldDB" id="C9QGI3"/>
<dbReference type="Pfam" id="PF06226">
    <property type="entry name" value="DUF1007"/>
    <property type="match status" value="1"/>
</dbReference>
<reference evidence="2" key="2">
    <citation type="submission" date="2011-08" db="EMBL/GenBank/DDBJ databases">
        <authorList>
            <person name="Hoffman M."/>
            <person name="Strain E.A."/>
            <person name="Brown E."/>
            <person name="Allard M.W."/>
        </authorList>
    </citation>
    <scope>NUCLEOTIDE SEQUENCE</scope>
    <source>
        <strain evidence="2">CIP 102891</strain>
    </source>
</reference>
<comment type="caution">
    <text evidence="2">The sequence shown here is derived from an EMBL/GenBank/DDBJ whole genome shotgun (WGS) entry which is preliminary data.</text>
</comment>